<dbReference type="Proteomes" id="UP000316545">
    <property type="component" value="Unassembled WGS sequence"/>
</dbReference>
<dbReference type="AlphaFoldDB" id="A0A560FW38"/>
<dbReference type="CDD" id="cd06580">
    <property type="entry name" value="TM_PBP1_transp_TpRbsC_like"/>
    <property type="match status" value="1"/>
</dbReference>
<feature type="transmembrane region" description="Helical" evidence="6">
    <location>
        <begin position="249"/>
        <end position="269"/>
    </location>
</feature>
<dbReference type="GO" id="GO:0022857">
    <property type="term" value="F:transmembrane transporter activity"/>
    <property type="evidence" value="ECO:0007669"/>
    <property type="project" value="InterPro"/>
</dbReference>
<protein>
    <submittedName>
        <fullName evidence="7">Nucleoside ABC transporter membrane protein</fullName>
    </submittedName>
</protein>
<evidence type="ECO:0000256" key="5">
    <source>
        <dbReference type="ARBA" id="ARBA00023136"/>
    </source>
</evidence>
<feature type="transmembrane region" description="Helical" evidence="6">
    <location>
        <begin position="59"/>
        <end position="80"/>
    </location>
</feature>
<evidence type="ECO:0000313" key="8">
    <source>
        <dbReference type="Proteomes" id="UP000316545"/>
    </source>
</evidence>
<dbReference type="Pfam" id="PF02653">
    <property type="entry name" value="BPD_transp_2"/>
    <property type="match status" value="1"/>
</dbReference>
<feature type="transmembrane region" description="Helical" evidence="6">
    <location>
        <begin position="12"/>
        <end position="39"/>
    </location>
</feature>
<accession>A0A560FW38</accession>
<keyword evidence="5 6" id="KW-0472">Membrane</keyword>
<feature type="transmembrane region" description="Helical" evidence="6">
    <location>
        <begin position="281"/>
        <end position="298"/>
    </location>
</feature>
<evidence type="ECO:0000256" key="1">
    <source>
        <dbReference type="ARBA" id="ARBA00004651"/>
    </source>
</evidence>
<feature type="transmembrane region" description="Helical" evidence="6">
    <location>
        <begin position="115"/>
        <end position="134"/>
    </location>
</feature>
<dbReference type="RefSeq" id="WP_145618128.1">
    <property type="nucleotide sequence ID" value="NZ_JAYNFR010000024.1"/>
</dbReference>
<organism evidence="7 8">
    <name type="scientific">Nitrospirillum amazonense</name>
    <dbReference type="NCBI Taxonomy" id="28077"/>
    <lineage>
        <taxon>Bacteria</taxon>
        <taxon>Pseudomonadati</taxon>
        <taxon>Pseudomonadota</taxon>
        <taxon>Alphaproteobacteria</taxon>
        <taxon>Rhodospirillales</taxon>
        <taxon>Azospirillaceae</taxon>
        <taxon>Nitrospirillum</taxon>
    </lineage>
</organism>
<dbReference type="PANTHER" id="PTHR47089">
    <property type="entry name" value="ABC TRANSPORTER, PERMEASE PROTEIN"/>
    <property type="match status" value="1"/>
</dbReference>
<evidence type="ECO:0000256" key="3">
    <source>
        <dbReference type="ARBA" id="ARBA00022692"/>
    </source>
</evidence>
<proteinExistence type="predicted"/>
<evidence type="ECO:0000256" key="6">
    <source>
        <dbReference type="SAM" id="Phobius"/>
    </source>
</evidence>
<name>A0A560FW38_9PROT</name>
<sequence>MSASTNTDGLPRWATLALLPAINLFAALVVSSLVILAIGQDPVSALAFMVKGAVGSGTGLSYTLYYATSLIFTGLAVAIANHAGLFNIGGEGQAYVGGLGTGLVCLALSGWPWYAVLPVAVLAGALFGAVWGLVPGYLQAYRGSHIVITTIMFNFLASALMVYLLGGPLIEHGQMAPESREFAESTFLPAVKEIAASLGYRTSTLPLNLSLVLALLCAAGVWFLIWHTRWGFQMRTVGANEAAARYAGINARTTIVVAMAISGALAGLVGINELQGVQHRITLNFQAGMGFTGIAVALMGRGHPVGIVLSSLLFGALYQGGAELSFEYNEISPRLVVVIQGVVILFSGALEHMFRPALVRLLKPKAAASAAGQRA</sequence>
<dbReference type="InterPro" id="IPR001851">
    <property type="entry name" value="ABC_transp_permease"/>
</dbReference>
<feature type="transmembrane region" description="Helical" evidence="6">
    <location>
        <begin position="146"/>
        <end position="165"/>
    </location>
</feature>
<comment type="caution">
    <text evidence="7">The sequence shown here is derived from an EMBL/GenBank/DDBJ whole genome shotgun (WGS) entry which is preliminary data.</text>
</comment>
<comment type="subcellular location">
    <subcellularLocation>
        <location evidence="1">Cell membrane</location>
        <topology evidence="1">Multi-pass membrane protein</topology>
    </subcellularLocation>
</comment>
<dbReference type="EMBL" id="VITO01000009">
    <property type="protein sequence ID" value="TWB25856.1"/>
    <property type="molecule type" value="Genomic_DNA"/>
</dbReference>
<gene>
    <name evidence="7" type="ORF">FBZ88_109255</name>
</gene>
<evidence type="ECO:0000313" key="7">
    <source>
        <dbReference type="EMBL" id="TWB25856.1"/>
    </source>
</evidence>
<reference evidence="7 8" key="1">
    <citation type="submission" date="2019-06" db="EMBL/GenBank/DDBJ databases">
        <title>Genomic Encyclopedia of Type Strains, Phase IV (KMG-V): Genome sequencing to study the core and pangenomes of soil and plant-associated prokaryotes.</title>
        <authorList>
            <person name="Whitman W."/>
        </authorList>
    </citation>
    <scope>NUCLEOTIDE SEQUENCE [LARGE SCALE GENOMIC DNA]</scope>
    <source>
        <strain evidence="7 8">BR 11865</strain>
    </source>
</reference>
<feature type="transmembrane region" description="Helical" evidence="6">
    <location>
        <begin position="207"/>
        <end position="228"/>
    </location>
</feature>
<dbReference type="PANTHER" id="PTHR47089:SF1">
    <property type="entry name" value="GUANOSINE ABC TRANSPORTER PERMEASE PROTEIN NUPP"/>
    <property type="match status" value="1"/>
</dbReference>
<keyword evidence="8" id="KW-1185">Reference proteome</keyword>
<keyword evidence="3 6" id="KW-0812">Transmembrane</keyword>
<feature type="transmembrane region" description="Helical" evidence="6">
    <location>
        <begin position="305"/>
        <end position="322"/>
    </location>
</feature>
<evidence type="ECO:0000256" key="4">
    <source>
        <dbReference type="ARBA" id="ARBA00022989"/>
    </source>
</evidence>
<feature type="transmembrane region" description="Helical" evidence="6">
    <location>
        <begin position="334"/>
        <end position="354"/>
    </location>
</feature>
<evidence type="ECO:0000256" key="2">
    <source>
        <dbReference type="ARBA" id="ARBA00022475"/>
    </source>
</evidence>
<dbReference type="GO" id="GO:0005886">
    <property type="term" value="C:plasma membrane"/>
    <property type="evidence" value="ECO:0007669"/>
    <property type="project" value="UniProtKB-SubCell"/>
</dbReference>
<keyword evidence="4 6" id="KW-1133">Transmembrane helix</keyword>
<keyword evidence="2" id="KW-1003">Cell membrane</keyword>